<gene>
    <name evidence="1" type="ORF">C8P68_102397</name>
</gene>
<reference evidence="1 2" key="1">
    <citation type="submission" date="2018-04" db="EMBL/GenBank/DDBJ databases">
        <title>Genomic Encyclopedia of Archaeal and Bacterial Type Strains, Phase II (KMG-II): from individual species to whole genera.</title>
        <authorList>
            <person name="Goeker M."/>
        </authorList>
    </citation>
    <scope>NUCLEOTIDE SEQUENCE [LARGE SCALE GENOMIC DNA]</scope>
    <source>
        <strain evidence="1 2">DSM 26809</strain>
    </source>
</reference>
<dbReference type="Proteomes" id="UP000244168">
    <property type="component" value="Unassembled WGS sequence"/>
</dbReference>
<evidence type="ECO:0000313" key="1">
    <source>
        <dbReference type="EMBL" id="PTQ99572.1"/>
    </source>
</evidence>
<dbReference type="EMBL" id="QAOQ01000002">
    <property type="protein sequence ID" value="PTQ99572.1"/>
    <property type="molecule type" value="Genomic_DNA"/>
</dbReference>
<accession>A0A2T5JCT6</accession>
<comment type="caution">
    <text evidence="1">The sequence shown here is derived from an EMBL/GenBank/DDBJ whole genome shotgun (WGS) entry which is preliminary data.</text>
</comment>
<evidence type="ECO:0000313" key="2">
    <source>
        <dbReference type="Proteomes" id="UP000244168"/>
    </source>
</evidence>
<keyword evidence="2" id="KW-1185">Reference proteome</keyword>
<dbReference type="AlphaFoldDB" id="A0A2T5JCT6"/>
<proteinExistence type="predicted"/>
<sequence>MPCEAYRNITAIGHHAPFYKVQGDTHLFTSELYAADSLINRIYFLALSAFFKLLTLRSPFILEAATSAS</sequence>
<organism evidence="1 2">
    <name type="scientific">Mucilaginibacter yixingensis</name>
    <dbReference type="NCBI Taxonomy" id="1295612"/>
    <lineage>
        <taxon>Bacteria</taxon>
        <taxon>Pseudomonadati</taxon>
        <taxon>Bacteroidota</taxon>
        <taxon>Sphingobacteriia</taxon>
        <taxon>Sphingobacteriales</taxon>
        <taxon>Sphingobacteriaceae</taxon>
        <taxon>Mucilaginibacter</taxon>
    </lineage>
</organism>
<name>A0A2T5JCT6_9SPHI</name>
<protein>
    <submittedName>
        <fullName evidence="1">Uncharacterized protein</fullName>
    </submittedName>
</protein>